<dbReference type="AlphaFoldDB" id="A0A1Z4F1K6"/>
<reference evidence="2 3" key="2">
    <citation type="journal article" date="2017" name="Int. J. Syst. Evol. Microbiol.">
        <title>Mycobacterium stephanolepidis sp. nov., a rapidly growing species related to Mycobacterium chelonae, isolated from marine teleost fish, Stephanolepis cirrhifer.</title>
        <authorList>
            <person name="Fukano H."/>
            <person name="Wada S."/>
            <person name="Kurata O."/>
            <person name="Katayama K."/>
            <person name="Fujiwara N."/>
            <person name="Hoshino Y."/>
        </authorList>
    </citation>
    <scope>NUCLEOTIDE SEQUENCE [LARGE SCALE GENOMIC DNA]</scope>
    <source>
        <strain evidence="2 3">NJB0901</strain>
    </source>
</reference>
<keyword evidence="1" id="KW-1133">Transmembrane helix</keyword>
<reference evidence="3" key="1">
    <citation type="journal article" date="2017" name="Genome Announc.">
        <title>Complete Genome Sequence of Mycobacterium stephanolepidis.</title>
        <authorList>
            <person name="Fukano H."/>
            <person name="Yoshida M."/>
            <person name="Katayama Y."/>
            <person name="Omatsu T."/>
            <person name="Mizutani T."/>
            <person name="Kurata O."/>
            <person name="Wada S."/>
            <person name="Hoshino Y."/>
        </authorList>
    </citation>
    <scope>NUCLEOTIDE SEQUENCE [LARGE SCALE GENOMIC DNA]</scope>
    <source>
        <strain evidence="3">NJB0901</strain>
    </source>
</reference>
<dbReference type="InterPro" id="IPR021315">
    <property type="entry name" value="Gap/Sap"/>
</dbReference>
<evidence type="ECO:0000256" key="1">
    <source>
        <dbReference type="SAM" id="Phobius"/>
    </source>
</evidence>
<accession>A0A1Z4F1K6</accession>
<dbReference type="Pfam" id="PF11139">
    <property type="entry name" value="SfLAP"/>
    <property type="match status" value="1"/>
</dbReference>
<feature type="transmembrane region" description="Helical" evidence="1">
    <location>
        <begin position="20"/>
        <end position="44"/>
    </location>
</feature>
<organism evidence="2 3">
    <name type="scientific">[Mycobacterium] stephanolepidis</name>
    <dbReference type="NCBI Taxonomy" id="1520670"/>
    <lineage>
        <taxon>Bacteria</taxon>
        <taxon>Bacillati</taxon>
        <taxon>Actinomycetota</taxon>
        <taxon>Actinomycetes</taxon>
        <taxon>Mycobacteriales</taxon>
        <taxon>Mycobacteriaceae</taxon>
        <taxon>Mycobacteroides</taxon>
    </lineage>
</organism>
<feature type="transmembrane region" description="Helical" evidence="1">
    <location>
        <begin position="134"/>
        <end position="153"/>
    </location>
</feature>
<evidence type="ECO:0008006" key="4">
    <source>
        <dbReference type="Google" id="ProtNLM"/>
    </source>
</evidence>
<proteinExistence type="predicted"/>
<feature type="transmembrane region" description="Helical" evidence="1">
    <location>
        <begin position="173"/>
        <end position="197"/>
    </location>
</feature>
<gene>
    <name evidence="2" type="ORF">MSTE_03792</name>
</gene>
<protein>
    <recommendedName>
        <fullName evidence="4">GAP family protein</fullName>
    </recommendedName>
</protein>
<dbReference type="KEGG" id="mste:MSTE_03792"/>
<keyword evidence="1" id="KW-0812">Transmembrane</keyword>
<feature type="transmembrane region" description="Helical" evidence="1">
    <location>
        <begin position="95"/>
        <end position="113"/>
    </location>
</feature>
<keyword evidence="1" id="KW-0472">Membrane</keyword>
<feature type="transmembrane region" description="Helical" evidence="1">
    <location>
        <begin position="51"/>
        <end position="75"/>
    </location>
</feature>
<dbReference type="EMBL" id="AP018165">
    <property type="protein sequence ID" value="BAX99090.1"/>
    <property type="molecule type" value="Genomic_DNA"/>
</dbReference>
<name>A0A1Z4F1K6_9MYCO</name>
<evidence type="ECO:0000313" key="2">
    <source>
        <dbReference type="EMBL" id="BAX99090.1"/>
    </source>
</evidence>
<dbReference type="Proteomes" id="UP000217954">
    <property type="component" value="Chromosome"/>
</dbReference>
<keyword evidence="3" id="KW-1185">Reference proteome</keyword>
<evidence type="ECO:0000313" key="3">
    <source>
        <dbReference type="Proteomes" id="UP000217954"/>
    </source>
</evidence>
<feature type="transmembrane region" description="Helical" evidence="1">
    <location>
        <begin position="218"/>
        <end position="238"/>
    </location>
</feature>
<sequence length="239" mass="25896">MFEDPFRRDTFALVTWSTMWGAILVLALLAAADPLRIGVALLLFSRPRPILNALAFWIGGLAMAFSLGILVLAVLRSYALGILHGITDIAATPPARYLQLSIGVLVLLMAARWTRRLRHSRKLSGKHIRTGGPLRGRSLWIAFAAGLGMATPWEYLAVLAAVLVSKATASAQIGAVLLFTCIAFTIVEIPLISYLFMPSGTREVMLRVHTWAEIYRRHTVVGIAAVVGGLLVTTAIIGI</sequence>